<evidence type="ECO:0000256" key="1">
    <source>
        <dbReference type="ARBA" id="ARBA00005879"/>
    </source>
</evidence>
<evidence type="ECO:0000256" key="6">
    <source>
        <dbReference type="ARBA" id="ARBA00022691"/>
    </source>
</evidence>
<dbReference type="InterPro" id="IPR035996">
    <property type="entry name" value="4pyrrol_Methylase_sf"/>
</dbReference>
<dbReference type="InterPro" id="IPR003043">
    <property type="entry name" value="Uropor_MeTrfase_CS"/>
</dbReference>
<keyword evidence="13" id="KW-1185">Reference proteome</keyword>
<gene>
    <name evidence="12" type="ORF">ABE28_017510</name>
</gene>
<dbReference type="Gene3D" id="3.40.50.10090">
    <property type="match status" value="2"/>
</dbReference>
<dbReference type="Gene3D" id="3.40.1010.10">
    <property type="entry name" value="Cobalt-precorrin-4 Transmethylase, Domain 1"/>
    <property type="match status" value="1"/>
</dbReference>
<evidence type="ECO:0000259" key="10">
    <source>
        <dbReference type="Pfam" id="PF00590"/>
    </source>
</evidence>
<dbReference type="GO" id="GO:0004852">
    <property type="term" value="F:uroporphyrinogen-III synthase activity"/>
    <property type="evidence" value="ECO:0007669"/>
    <property type="project" value="InterPro"/>
</dbReference>
<dbReference type="NCBIfam" id="NF004790">
    <property type="entry name" value="PRK06136.1"/>
    <property type="match status" value="1"/>
</dbReference>
<keyword evidence="4 9" id="KW-0489">Methyltransferase</keyword>
<reference evidence="12 13" key="1">
    <citation type="submission" date="2016-08" db="EMBL/GenBank/DDBJ databases">
        <title>Complete genome sequence of Bacillus muralis G25-68, a strain with toxicity to nematodes.</title>
        <authorList>
            <person name="Zheng Z."/>
        </authorList>
    </citation>
    <scope>NUCLEOTIDE SEQUENCE [LARGE SCALE GENOMIC DNA]</scope>
    <source>
        <strain evidence="12 13">G25-68</strain>
    </source>
</reference>
<dbReference type="InterPro" id="IPR014777">
    <property type="entry name" value="4pyrrole_Mease_sub1"/>
</dbReference>
<dbReference type="CDD" id="cd11642">
    <property type="entry name" value="SUMT"/>
    <property type="match status" value="1"/>
</dbReference>
<accession>A0A1B3XSI2</accession>
<dbReference type="InterPro" id="IPR036108">
    <property type="entry name" value="4pyrrol_syn_uPrphyn_synt_sf"/>
</dbReference>
<dbReference type="STRING" id="264697.ABE28_017510"/>
<protein>
    <recommendedName>
        <fullName evidence="3">Uroporphyrinogen-III C-methyltransferase</fullName>
        <ecNumber evidence="2">2.1.1.107</ecNumber>
    </recommendedName>
    <alternativeName>
        <fullName evidence="8">Uroporphyrinogen III methylase</fullName>
    </alternativeName>
</protein>
<dbReference type="PANTHER" id="PTHR45790:SF3">
    <property type="entry name" value="S-ADENOSYL-L-METHIONINE-DEPENDENT UROPORPHYRINOGEN III METHYLTRANSFERASE, CHLOROPLASTIC"/>
    <property type="match status" value="1"/>
</dbReference>
<dbReference type="GO" id="GO:0019354">
    <property type="term" value="P:siroheme biosynthetic process"/>
    <property type="evidence" value="ECO:0007669"/>
    <property type="project" value="InterPro"/>
</dbReference>
<evidence type="ECO:0000259" key="11">
    <source>
        <dbReference type="Pfam" id="PF02602"/>
    </source>
</evidence>
<evidence type="ECO:0000256" key="3">
    <source>
        <dbReference type="ARBA" id="ARBA00018323"/>
    </source>
</evidence>
<dbReference type="InterPro" id="IPR000878">
    <property type="entry name" value="4pyrrol_Mease"/>
</dbReference>
<evidence type="ECO:0000256" key="5">
    <source>
        <dbReference type="ARBA" id="ARBA00022679"/>
    </source>
</evidence>
<dbReference type="GO" id="GO:0004851">
    <property type="term" value="F:uroporphyrin-III C-methyltransferase activity"/>
    <property type="evidence" value="ECO:0007669"/>
    <property type="project" value="UniProtKB-EC"/>
</dbReference>
<keyword evidence="7" id="KW-0627">Porphyrin biosynthesis</keyword>
<evidence type="ECO:0000313" key="12">
    <source>
        <dbReference type="EMBL" id="AOH56164.1"/>
    </source>
</evidence>
<dbReference type="CDD" id="cd06578">
    <property type="entry name" value="HemD"/>
    <property type="match status" value="1"/>
</dbReference>
<dbReference type="InterPro" id="IPR006366">
    <property type="entry name" value="CobA/CysG_C"/>
</dbReference>
<evidence type="ECO:0000256" key="2">
    <source>
        <dbReference type="ARBA" id="ARBA00012162"/>
    </source>
</evidence>
<evidence type="ECO:0000256" key="7">
    <source>
        <dbReference type="ARBA" id="ARBA00023244"/>
    </source>
</evidence>
<evidence type="ECO:0000256" key="4">
    <source>
        <dbReference type="ARBA" id="ARBA00022603"/>
    </source>
</evidence>
<dbReference type="Pfam" id="PF00590">
    <property type="entry name" value="TP_methylase"/>
    <property type="match status" value="1"/>
</dbReference>
<name>A0A1B3XSI2_9BACI</name>
<dbReference type="Proteomes" id="UP000077926">
    <property type="component" value="Chromosome"/>
</dbReference>
<feature type="domain" description="Tetrapyrrole methylase" evidence="10">
    <location>
        <begin position="5"/>
        <end position="214"/>
    </location>
</feature>
<dbReference type="EMBL" id="CP017080">
    <property type="protein sequence ID" value="AOH56164.1"/>
    <property type="molecule type" value="Genomic_DNA"/>
</dbReference>
<dbReference type="PROSITE" id="PS00839">
    <property type="entry name" value="SUMT_1"/>
    <property type="match status" value="1"/>
</dbReference>
<dbReference type="SUPFAM" id="SSF69618">
    <property type="entry name" value="HemD-like"/>
    <property type="match status" value="1"/>
</dbReference>
<dbReference type="PROSITE" id="PS00840">
    <property type="entry name" value="SUMT_2"/>
    <property type="match status" value="1"/>
</dbReference>
<keyword evidence="5 9" id="KW-0808">Transferase</keyword>
<evidence type="ECO:0000256" key="9">
    <source>
        <dbReference type="RuleBase" id="RU003960"/>
    </source>
</evidence>
<dbReference type="EC" id="2.1.1.107" evidence="2"/>
<dbReference type="GO" id="GO:0032259">
    <property type="term" value="P:methylation"/>
    <property type="evidence" value="ECO:0007669"/>
    <property type="project" value="UniProtKB-KW"/>
</dbReference>
<evidence type="ECO:0000313" key="13">
    <source>
        <dbReference type="Proteomes" id="UP000077926"/>
    </source>
</evidence>
<comment type="similarity">
    <text evidence="1 9">Belongs to the precorrin methyltransferase family.</text>
</comment>
<dbReference type="InterPro" id="IPR003754">
    <property type="entry name" value="4pyrrol_synth_uPrphyn_synth"/>
</dbReference>
<dbReference type="SUPFAM" id="SSF53790">
    <property type="entry name" value="Tetrapyrrole methylase"/>
    <property type="match status" value="1"/>
</dbReference>
<dbReference type="KEGG" id="bmur:ABE28_017510"/>
<dbReference type="PANTHER" id="PTHR45790">
    <property type="entry name" value="SIROHEME SYNTHASE-RELATED"/>
    <property type="match status" value="1"/>
</dbReference>
<dbReference type="Pfam" id="PF02602">
    <property type="entry name" value="HEM4"/>
    <property type="match status" value="1"/>
</dbReference>
<dbReference type="Gene3D" id="3.30.950.10">
    <property type="entry name" value="Methyltransferase, Cobalt-precorrin-4 Transmethylase, Domain 2"/>
    <property type="match status" value="1"/>
</dbReference>
<keyword evidence="6" id="KW-0949">S-adenosyl-L-methionine</keyword>
<dbReference type="AlphaFoldDB" id="A0A1B3XSI2"/>
<dbReference type="FunFam" id="3.30.950.10:FF:000001">
    <property type="entry name" value="Siroheme synthase"/>
    <property type="match status" value="1"/>
</dbReference>
<dbReference type="RefSeq" id="WP_064466066.1">
    <property type="nucleotide sequence ID" value="NZ_CP017080.1"/>
</dbReference>
<dbReference type="FunFam" id="3.40.1010.10:FF:000001">
    <property type="entry name" value="Siroheme synthase"/>
    <property type="match status" value="1"/>
</dbReference>
<dbReference type="InterPro" id="IPR050161">
    <property type="entry name" value="Siro_Cobalamin_biosynth"/>
</dbReference>
<sequence length="485" mass="53136">MTIGKVHFVGAGPGDAGLITVKGQRAIEKADVIIYDMLLNSKLLEAASLDCELIYCGKTPYSNGIKQSDINALLVSKALEGREVIRLKGGDPAVFGRVVEEAESLEANGISFEIIPGVTSGIAASIYAGVPVTHRNLGRFYAMLTGHGEGLQDIDWKGLVDSIDMMAFYMGAGNLPDICKNLIGHGKPGKTPVLVIRWGTYGRQVTVEGTLDDIAERAREGPLLNPAIILVGEAISLREKLQWFEKKPLFGQQFLVARTGTAKSSLAEGLQELGGDVLEFPKWMSASVKMEESQLLSFLSYERILFISPESIHGFLDSLTEYAIDFRRISSELYVVSSKSKKVLQKRGLSAKLKSEMPETGRLLVIGDRDKNQIDSDYGDADYAQSIEKFVDERFLEILPRMLAEKAVDTVLFSNRHSVDMLMEYTRKANVDSEELLKHASIGVIGKSTGNRVEDYGFSVDMMPEDPSVQGLVALIVNGRFLGSD</sequence>
<organism evidence="12 13">
    <name type="scientific">Peribacillus muralis</name>
    <dbReference type="NCBI Taxonomy" id="264697"/>
    <lineage>
        <taxon>Bacteria</taxon>
        <taxon>Bacillati</taxon>
        <taxon>Bacillota</taxon>
        <taxon>Bacilli</taxon>
        <taxon>Bacillales</taxon>
        <taxon>Bacillaceae</taxon>
        <taxon>Peribacillus</taxon>
    </lineage>
</organism>
<feature type="domain" description="Tetrapyrrole biosynthesis uroporphyrinogen III synthase" evidence="11">
    <location>
        <begin position="392"/>
        <end position="474"/>
    </location>
</feature>
<proteinExistence type="inferred from homology"/>
<dbReference type="NCBIfam" id="TIGR01469">
    <property type="entry name" value="cobA_cysG_Cterm"/>
    <property type="match status" value="1"/>
</dbReference>
<dbReference type="InterPro" id="IPR014776">
    <property type="entry name" value="4pyrrole_Mease_sub2"/>
</dbReference>
<evidence type="ECO:0000256" key="8">
    <source>
        <dbReference type="ARBA" id="ARBA00079776"/>
    </source>
</evidence>